<dbReference type="PANTHER" id="PTHR43117">
    <property type="entry name" value="OSMOPROTECTANT IMPORT ATP-BINDING PROTEIN OSMV"/>
    <property type="match status" value="1"/>
</dbReference>
<dbReference type="NCBIfam" id="TIGR01186">
    <property type="entry name" value="proV"/>
    <property type="match status" value="1"/>
</dbReference>
<feature type="domain" description="CBS" evidence="10">
    <location>
        <begin position="315"/>
        <end position="372"/>
    </location>
</feature>
<dbReference type="RefSeq" id="WP_264843305.1">
    <property type="nucleotide sequence ID" value="NZ_AP025628.1"/>
</dbReference>
<dbReference type="InterPro" id="IPR000644">
    <property type="entry name" value="CBS_dom"/>
</dbReference>
<evidence type="ECO:0000256" key="6">
    <source>
        <dbReference type="ARBA" id="ARBA00023122"/>
    </source>
</evidence>
<dbReference type="SUPFAM" id="SSF52540">
    <property type="entry name" value="P-loop containing nucleoside triphosphate hydrolases"/>
    <property type="match status" value="1"/>
</dbReference>
<evidence type="ECO:0000256" key="3">
    <source>
        <dbReference type="ARBA" id="ARBA00022737"/>
    </source>
</evidence>
<dbReference type="InterPro" id="IPR046342">
    <property type="entry name" value="CBS_dom_sf"/>
</dbReference>
<comment type="subunit">
    <text evidence="8">The complex is probably composed of two ATP-binding proteins, two transmembrane proteins and a solute-binding protein.</text>
</comment>
<evidence type="ECO:0000259" key="9">
    <source>
        <dbReference type="PROSITE" id="PS50893"/>
    </source>
</evidence>
<evidence type="ECO:0000256" key="7">
    <source>
        <dbReference type="PROSITE-ProRule" id="PRU00703"/>
    </source>
</evidence>
<keyword evidence="8" id="KW-0472">Membrane</keyword>
<dbReference type="SMART" id="SM00116">
    <property type="entry name" value="CBS"/>
    <property type="match status" value="2"/>
</dbReference>
<evidence type="ECO:0000256" key="2">
    <source>
        <dbReference type="ARBA" id="ARBA00022448"/>
    </source>
</evidence>
<dbReference type="PROSITE" id="PS50893">
    <property type="entry name" value="ABC_TRANSPORTER_2"/>
    <property type="match status" value="1"/>
</dbReference>
<name>A0AA35CKH7_9FIRM</name>
<dbReference type="EC" id="7.6.2.9" evidence="8"/>
<dbReference type="Pfam" id="PF00571">
    <property type="entry name" value="CBS"/>
    <property type="match status" value="2"/>
</dbReference>
<dbReference type="CDD" id="cd03295">
    <property type="entry name" value="ABC_OpuCA_Osmoprotection"/>
    <property type="match status" value="1"/>
</dbReference>
<keyword evidence="5 8" id="KW-0067">ATP-binding</keyword>
<dbReference type="Gene3D" id="3.10.580.10">
    <property type="entry name" value="CBS-domain"/>
    <property type="match status" value="1"/>
</dbReference>
<evidence type="ECO:0000256" key="4">
    <source>
        <dbReference type="ARBA" id="ARBA00022741"/>
    </source>
</evidence>
<feature type="domain" description="CBS" evidence="10">
    <location>
        <begin position="255"/>
        <end position="311"/>
    </location>
</feature>
<keyword evidence="4 8" id="KW-0547">Nucleotide-binding</keyword>
<dbReference type="GO" id="GO:0006865">
    <property type="term" value="P:amino acid transport"/>
    <property type="evidence" value="ECO:0007669"/>
    <property type="project" value="UniProtKB-UniRule"/>
</dbReference>
<evidence type="ECO:0000256" key="5">
    <source>
        <dbReference type="ARBA" id="ARBA00022840"/>
    </source>
</evidence>
<dbReference type="GO" id="GO:0005886">
    <property type="term" value="C:plasma membrane"/>
    <property type="evidence" value="ECO:0007669"/>
    <property type="project" value="UniProtKB-SubCell"/>
</dbReference>
<dbReference type="SMART" id="SM00382">
    <property type="entry name" value="AAA"/>
    <property type="match status" value="1"/>
</dbReference>
<dbReference type="GO" id="GO:0031460">
    <property type="term" value="P:glycine betaine transport"/>
    <property type="evidence" value="ECO:0007669"/>
    <property type="project" value="InterPro"/>
</dbReference>
<dbReference type="EMBL" id="AP025628">
    <property type="protein sequence ID" value="BDG59187.1"/>
    <property type="molecule type" value="Genomic_DNA"/>
</dbReference>
<evidence type="ECO:0000313" key="12">
    <source>
        <dbReference type="Proteomes" id="UP001163687"/>
    </source>
</evidence>
<evidence type="ECO:0000313" key="11">
    <source>
        <dbReference type="EMBL" id="BDG59187.1"/>
    </source>
</evidence>
<evidence type="ECO:0000256" key="8">
    <source>
        <dbReference type="RuleBase" id="RU369116"/>
    </source>
</evidence>
<dbReference type="GO" id="GO:0016887">
    <property type="term" value="F:ATP hydrolysis activity"/>
    <property type="evidence" value="ECO:0007669"/>
    <property type="project" value="UniProtKB-UniRule"/>
</dbReference>
<evidence type="ECO:0000259" key="10">
    <source>
        <dbReference type="PROSITE" id="PS51371"/>
    </source>
</evidence>
<keyword evidence="6 7" id="KW-0129">CBS domain</keyword>
<keyword evidence="12" id="KW-1185">Reference proteome</keyword>
<dbReference type="InterPro" id="IPR027417">
    <property type="entry name" value="P-loop_NTPase"/>
</dbReference>
<accession>A0AA35CKH7</accession>
<comment type="similarity">
    <text evidence="1 8">Belongs to the ABC transporter superfamily.</text>
</comment>
<keyword evidence="2 8" id="KW-0813">Transport</keyword>
<gene>
    <name evidence="11" type="ORF">caldi_02770</name>
</gene>
<dbReference type="PROSITE" id="PS51371">
    <property type="entry name" value="CBS"/>
    <property type="match status" value="2"/>
</dbReference>
<evidence type="ECO:0000256" key="1">
    <source>
        <dbReference type="ARBA" id="ARBA00005417"/>
    </source>
</evidence>
<dbReference type="InterPro" id="IPR003593">
    <property type="entry name" value="AAA+_ATPase"/>
</dbReference>
<dbReference type="InterPro" id="IPR017871">
    <property type="entry name" value="ABC_transporter-like_CS"/>
</dbReference>
<dbReference type="SUPFAM" id="SSF54631">
    <property type="entry name" value="CBS-domain pair"/>
    <property type="match status" value="1"/>
</dbReference>
<reference evidence="11" key="1">
    <citation type="submission" date="2022-03" db="EMBL/GenBank/DDBJ databases">
        <title>Complete genome sequence of Caldinitratiruptor microaerophilus.</title>
        <authorList>
            <person name="Mukaiyama R."/>
            <person name="Nishiyama T."/>
            <person name="Ueda K."/>
        </authorList>
    </citation>
    <scope>NUCLEOTIDE SEQUENCE</scope>
    <source>
        <strain evidence="11">JCM 16183</strain>
    </source>
</reference>
<dbReference type="PROSITE" id="PS00211">
    <property type="entry name" value="ABC_TRANSPORTER_1"/>
    <property type="match status" value="1"/>
</dbReference>
<dbReference type="Gene3D" id="3.40.50.300">
    <property type="entry name" value="P-loop containing nucleotide triphosphate hydrolases"/>
    <property type="match status" value="1"/>
</dbReference>
<comment type="subcellular location">
    <subcellularLocation>
        <location evidence="8">Cell inner membrane</location>
        <topology evidence="8">Peripheral membrane protein</topology>
    </subcellularLocation>
</comment>
<protein>
    <recommendedName>
        <fullName evidence="8">Quaternary amine transport ATP-binding protein</fullName>
        <ecNumber evidence="8">7.6.2.9</ecNumber>
    </recommendedName>
</protein>
<keyword evidence="8" id="KW-0997">Cell inner membrane</keyword>
<dbReference type="PANTHER" id="PTHR43117:SF3">
    <property type="entry name" value="CHOLINE TRANSPORT ATP-BINDING PROTEIN OPUBA"/>
    <property type="match status" value="1"/>
</dbReference>
<sequence>MIRFEDVTKEYPDGTRAVNRLNLTVNRGEFVCLIGPSGCGKTTTLKMVNRLVEPTSGRIYVDGKDVMHQDPVRLRRSIAYVIQQIGLFPHMTIAENIALVPRLLGWDAERRRRRVDELLALVDLDPEVYRNRYPRELSGGQQQRVGVLRALAAEPDLILMDEPFGALDPITRESLQDELKKLQARLHKTILFVTHDMDEALKLADRIVLMKDGEIVQDGSPEDLLRSPANDFVATFIGRDRLAAAASSLPVSDLMIRRPVTAGPERGLAEAIQLMRQKRVDSVVVVDGDNRLLGVVTARDIQQAPREARTLEELMRAEPAWVDPGAPVSEALQRMFVERLDHLPVVDPDGRLVGLITRTTLVDLLSRGGWPQSGQGGAA</sequence>
<dbReference type="Pfam" id="PF00005">
    <property type="entry name" value="ABC_tran"/>
    <property type="match status" value="1"/>
</dbReference>
<dbReference type="FunFam" id="3.40.50.300:FF:000425">
    <property type="entry name" value="Probable ABC transporter, ATP-binding subunit"/>
    <property type="match status" value="1"/>
</dbReference>
<dbReference type="InterPro" id="IPR003439">
    <property type="entry name" value="ABC_transporter-like_ATP-bd"/>
</dbReference>
<dbReference type="GO" id="GO:0015418">
    <property type="term" value="F:ABC-type quaternary ammonium compound transporting activity"/>
    <property type="evidence" value="ECO:0007669"/>
    <property type="project" value="UniProtKB-EC"/>
</dbReference>
<dbReference type="KEGG" id="cmic:caldi_02770"/>
<organism evidence="11 12">
    <name type="scientific">Caldinitratiruptor microaerophilus</name>
    <dbReference type="NCBI Taxonomy" id="671077"/>
    <lineage>
        <taxon>Bacteria</taxon>
        <taxon>Bacillati</taxon>
        <taxon>Bacillota</taxon>
        <taxon>Clostridia</taxon>
        <taxon>Eubacteriales</taxon>
        <taxon>Symbiobacteriaceae</taxon>
        <taxon>Caldinitratiruptor</taxon>
    </lineage>
</organism>
<dbReference type="Proteomes" id="UP001163687">
    <property type="component" value="Chromosome"/>
</dbReference>
<dbReference type="AlphaFoldDB" id="A0AA35CKH7"/>
<feature type="domain" description="ABC transporter" evidence="9">
    <location>
        <begin position="2"/>
        <end position="237"/>
    </location>
</feature>
<keyword evidence="8" id="KW-1003">Cell membrane</keyword>
<keyword evidence="3" id="KW-0677">Repeat</keyword>
<dbReference type="InterPro" id="IPR005892">
    <property type="entry name" value="Gly-betaine_transp_ATP-bd"/>
</dbReference>
<dbReference type="GO" id="GO:0005524">
    <property type="term" value="F:ATP binding"/>
    <property type="evidence" value="ECO:0007669"/>
    <property type="project" value="UniProtKB-UniRule"/>
</dbReference>
<proteinExistence type="inferred from homology"/>
<comment type="catalytic activity">
    <reaction evidence="8">
        <text>a quaternary ammonium(out) + ATP + H2O = a quaternary ammonium(in) + ADP + phosphate + H(+)</text>
        <dbReference type="Rhea" id="RHEA:11036"/>
        <dbReference type="ChEBI" id="CHEBI:15377"/>
        <dbReference type="ChEBI" id="CHEBI:15378"/>
        <dbReference type="ChEBI" id="CHEBI:30616"/>
        <dbReference type="ChEBI" id="CHEBI:35267"/>
        <dbReference type="ChEBI" id="CHEBI:43474"/>
        <dbReference type="ChEBI" id="CHEBI:456216"/>
    </reaction>
</comment>